<dbReference type="Proteomes" id="UP000041625">
    <property type="component" value="Unassembled WGS sequence"/>
</dbReference>
<dbReference type="RefSeq" id="WP_050634783.1">
    <property type="nucleotide sequence ID" value="NZ_CVNE01000005.1"/>
</dbReference>
<organism evidence="1 2">
    <name type="scientific">Vibrio coralliirubri</name>
    <dbReference type="NCBI Taxonomy" id="1516159"/>
    <lineage>
        <taxon>Bacteria</taxon>
        <taxon>Pseudomonadati</taxon>
        <taxon>Pseudomonadota</taxon>
        <taxon>Gammaproteobacteria</taxon>
        <taxon>Vibrionales</taxon>
        <taxon>Vibrionaceae</taxon>
        <taxon>Vibrio</taxon>
    </lineage>
</organism>
<protein>
    <submittedName>
        <fullName evidence="1">Uncharacterized protein</fullName>
    </submittedName>
</protein>
<dbReference type="AlphaFoldDB" id="A0AA86XAG1"/>
<gene>
    <name evidence="1" type="ORF">VCR31J2_1270831</name>
</gene>
<keyword evidence="2" id="KW-1185">Reference proteome</keyword>
<comment type="caution">
    <text evidence="1">The sequence shown here is derived from an EMBL/GenBank/DDBJ whole genome shotgun (WGS) entry which is preliminary data.</text>
</comment>
<sequence>MIVDNKLILETMGAKLTINRPNDSLVFISIGEGITVQAEQTCNVKLTHIGADDLNPVAFILRAGESIYHVERDALLEIAKYLKLNIREEL</sequence>
<name>A0AA86XAG1_9VIBR</name>
<dbReference type="EMBL" id="CCKJ01000032">
    <property type="protein sequence ID" value="CDT65171.1"/>
    <property type="molecule type" value="Genomic_DNA"/>
</dbReference>
<proteinExistence type="predicted"/>
<reference evidence="1 2" key="1">
    <citation type="submission" date="2014-06" db="EMBL/GenBank/DDBJ databases">
        <authorList>
            <person name="Le Roux F."/>
        </authorList>
    </citation>
    <scope>NUCLEOTIDE SEQUENCE [LARGE SCALE GENOMIC DNA]</scope>
    <source>
        <strain evidence="1 2">J2-31</strain>
    </source>
</reference>
<evidence type="ECO:0000313" key="2">
    <source>
        <dbReference type="Proteomes" id="UP000041625"/>
    </source>
</evidence>
<evidence type="ECO:0000313" key="1">
    <source>
        <dbReference type="EMBL" id="CDT65171.1"/>
    </source>
</evidence>
<accession>A0AA86XAG1</accession>